<dbReference type="SUPFAM" id="SSF56349">
    <property type="entry name" value="DNA breaking-rejoining enzymes"/>
    <property type="match status" value="1"/>
</dbReference>
<evidence type="ECO:0000256" key="2">
    <source>
        <dbReference type="ARBA" id="ARBA00022908"/>
    </source>
</evidence>
<dbReference type="GO" id="GO:0015074">
    <property type="term" value="P:DNA integration"/>
    <property type="evidence" value="ECO:0007669"/>
    <property type="project" value="UniProtKB-KW"/>
</dbReference>
<dbReference type="Pfam" id="PF13356">
    <property type="entry name" value="Arm-DNA-bind_3"/>
    <property type="match status" value="1"/>
</dbReference>
<evidence type="ECO:0000256" key="3">
    <source>
        <dbReference type="ARBA" id="ARBA00023125"/>
    </source>
</evidence>
<feature type="domain" description="Core-binding (CB)" evidence="7">
    <location>
        <begin position="100"/>
        <end position="182"/>
    </location>
</feature>
<dbReference type="PROSITE" id="PS51900">
    <property type="entry name" value="CB"/>
    <property type="match status" value="1"/>
</dbReference>
<comment type="similarity">
    <text evidence="1">Belongs to the 'phage' integrase family.</text>
</comment>
<feature type="domain" description="Tyr recombinase" evidence="6">
    <location>
        <begin position="201"/>
        <end position="380"/>
    </location>
</feature>
<evidence type="ECO:0000313" key="9">
    <source>
        <dbReference type="Proteomes" id="UP000199026"/>
    </source>
</evidence>
<dbReference type="OrthoDB" id="6388170at2"/>
<evidence type="ECO:0000259" key="6">
    <source>
        <dbReference type="PROSITE" id="PS51898"/>
    </source>
</evidence>
<accession>A0A1H3NLR1</accession>
<dbReference type="InterPro" id="IPR013762">
    <property type="entry name" value="Integrase-like_cat_sf"/>
</dbReference>
<dbReference type="RefSeq" id="WP_089894677.1">
    <property type="nucleotide sequence ID" value="NZ_FNPR01000012.1"/>
</dbReference>
<gene>
    <name evidence="8" type="ORF">SAMN05444486_1122</name>
</gene>
<dbReference type="PROSITE" id="PS51898">
    <property type="entry name" value="TYR_RECOMBINASE"/>
    <property type="match status" value="1"/>
</dbReference>
<dbReference type="Gene3D" id="1.10.443.10">
    <property type="entry name" value="Intergrase catalytic core"/>
    <property type="match status" value="1"/>
</dbReference>
<organism evidence="8 9">
    <name type="scientific">Lentibacter algarum</name>
    <dbReference type="NCBI Taxonomy" id="576131"/>
    <lineage>
        <taxon>Bacteria</taxon>
        <taxon>Pseudomonadati</taxon>
        <taxon>Pseudomonadota</taxon>
        <taxon>Alphaproteobacteria</taxon>
        <taxon>Rhodobacterales</taxon>
        <taxon>Roseobacteraceae</taxon>
        <taxon>Lentibacter</taxon>
    </lineage>
</organism>
<dbReference type="Gene3D" id="3.30.160.390">
    <property type="entry name" value="Integrase, DNA-binding domain"/>
    <property type="match status" value="1"/>
</dbReference>
<sequence>MPINNSITQVTLQNIKPTGKVQFIRDDSLSGFGIKVTAKGKASYFAEKRVRGGRTVRKQIGDVSLLSLKEAKQEAQELLLRLAKGEDVVKTAVIEAAPQNSLAKSLDRYITIRTAKKLKASTAAKYRQQVTRLFDDWLTMPVQAISASMVEDKYTRLLKRGKSVNYINSAFRTLKAVINSTGVATNPVTKASRMWALSLSSEPKNTFLRSGDIKQLLGDYSRLVWASDPTRPDLHAFLVFVLLTGCRKSEALSLKWANVTDREITFKNTKNHSDHTIPNVGLISDVINHRRYPNLQDSERVFLMTDDMLKTRLKKARERGDIGSFIVHDLRRTFAEHSQLAGFYPHQISLALNHSANDVTRKNYLAGKLAKLSNLRSMYSVYQNQLISYINGGNDEAGVAKDYNGGGIDGMLQQSLISSLPQYYKTVHGELVEEILEN</sequence>
<dbReference type="InterPro" id="IPR011010">
    <property type="entry name" value="DNA_brk_join_enz"/>
</dbReference>
<name>A0A1H3NLR1_9RHOB</name>
<evidence type="ECO:0000259" key="7">
    <source>
        <dbReference type="PROSITE" id="PS51900"/>
    </source>
</evidence>
<reference evidence="8 9" key="1">
    <citation type="submission" date="2016-10" db="EMBL/GenBank/DDBJ databases">
        <authorList>
            <person name="de Groot N.N."/>
        </authorList>
    </citation>
    <scope>NUCLEOTIDE SEQUENCE [LARGE SCALE GENOMIC DNA]</scope>
    <source>
        <strain evidence="8 9">DSM 24677</strain>
    </source>
</reference>
<dbReference type="InterPro" id="IPR044068">
    <property type="entry name" value="CB"/>
</dbReference>
<protein>
    <submittedName>
        <fullName evidence="8">Site-specific recombinase XerD</fullName>
    </submittedName>
</protein>
<dbReference type="InterPro" id="IPR002104">
    <property type="entry name" value="Integrase_catalytic"/>
</dbReference>
<proteinExistence type="inferred from homology"/>
<dbReference type="InterPro" id="IPR010998">
    <property type="entry name" value="Integrase_recombinase_N"/>
</dbReference>
<keyword evidence="2" id="KW-0229">DNA integration</keyword>
<dbReference type="Gene3D" id="1.10.150.130">
    <property type="match status" value="1"/>
</dbReference>
<dbReference type="GeneID" id="78125978"/>
<dbReference type="GO" id="GO:0003677">
    <property type="term" value="F:DNA binding"/>
    <property type="evidence" value="ECO:0007669"/>
    <property type="project" value="UniProtKB-UniRule"/>
</dbReference>
<dbReference type="GO" id="GO:0006310">
    <property type="term" value="P:DNA recombination"/>
    <property type="evidence" value="ECO:0007669"/>
    <property type="project" value="UniProtKB-KW"/>
</dbReference>
<evidence type="ECO:0000256" key="4">
    <source>
        <dbReference type="ARBA" id="ARBA00023172"/>
    </source>
</evidence>
<dbReference type="AlphaFoldDB" id="A0A1H3NLR1"/>
<dbReference type="InterPro" id="IPR050808">
    <property type="entry name" value="Phage_Integrase"/>
</dbReference>
<dbReference type="InterPro" id="IPR025166">
    <property type="entry name" value="Integrase_DNA_bind_dom"/>
</dbReference>
<dbReference type="PANTHER" id="PTHR30629:SF2">
    <property type="entry name" value="PROPHAGE INTEGRASE INTS-RELATED"/>
    <property type="match status" value="1"/>
</dbReference>
<evidence type="ECO:0000313" key="8">
    <source>
        <dbReference type="EMBL" id="SDY89600.1"/>
    </source>
</evidence>
<keyword evidence="4" id="KW-0233">DNA recombination</keyword>
<dbReference type="EMBL" id="FNPR01000012">
    <property type="protein sequence ID" value="SDY89600.1"/>
    <property type="molecule type" value="Genomic_DNA"/>
</dbReference>
<dbReference type="Proteomes" id="UP000199026">
    <property type="component" value="Unassembled WGS sequence"/>
</dbReference>
<dbReference type="STRING" id="576131.SAMN05444486_1122"/>
<evidence type="ECO:0000256" key="1">
    <source>
        <dbReference type="ARBA" id="ARBA00008857"/>
    </source>
</evidence>
<dbReference type="PANTHER" id="PTHR30629">
    <property type="entry name" value="PROPHAGE INTEGRASE"/>
    <property type="match status" value="1"/>
</dbReference>
<keyword evidence="3 5" id="KW-0238">DNA-binding</keyword>
<keyword evidence="9" id="KW-1185">Reference proteome</keyword>
<dbReference type="Pfam" id="PF00589">
    <property type="entry name" value="Phage_integrase"/>
    <property type="match status" value="1"/>
</dbReference>
<evidence type="ECO:0000256" key="5">
    <source>
        <dbReference type="PROSITE-ProRule" id="PRU01248"/>
    </source>
</evidence>
<dbReference type="InterPro" id="IPR038488">
    <property type="entry name" value="Integrase_DNA-bd_sf"/>
</dbReference>